<gene>
    <name evidence="7" type="ORF">SAMN05421879_1173</name>
</gene>
<proteinExistence type="predicted"/>
<feature type="transmembrane region" description="Helical" evidence="5">
    <location>
        <begin position="250"/>
        <end position="265"/>
    </location>
</feature>
<feature type="transmembrane region" description="Helical" evidence="5">
    <location>
        <begin position="344"/>
        <end position="363"/>
    </location>
</feature>
<keyword evidence="7" id="KW-0436">Ligase</keyword>
<dbReference type="PANTHER" id="PTHR37422">
    <property type="entry name" value="TEICHURONIC ACID BIOSYNTHESIS PROTEIN TUAE"/>
    <property type="match status" value="1"/>
</dbReference>
<evidence type="ECO:0000313" key="7">
    <source>
        <dbReference type="EMBL" id="SOC57802.1"/>
    </source>
</evidence>
<evidence type="ECO:0000256" key="2">
    <source>
        <dbReference type="ARBA" id="ARBA00022692"/>
    </source>
</evidence>
<dbReference type="PRINTS" id="PR00173">
    <property type="entry name" value="EDTRNSPORT"/>
</dbReference>
<dbReference type="GO" id="GO:0016020">
    <property type="term" value="C:membrane"/>
    <property type="evidence" value="ECO:0007669"/>
    <property type="project" value="UniProtKB-SubCell"/>
</dbReference>
<dbReference type="InterPro" id="IPR051533">
    <property type="entry name" value="WaaL-like"/>
</dbReference>
<keyword evidence="2 5" id="KW-0812">Transmembrane</keyword>
<sequence length="439" mass="47002">MTPQWRERLRLPALVVLTLAAVGLSLLVGYVLPQRPMVVVGGVALILVAVAGLAQPLLLPLLAMPFIVVGARVGGGGLDLPLGTLMLGLAFLPAVVFAARPFSPTLLRMLWLNAVYQAATLFTLVANPFLANGVDWFHSWMIVSGALVTGWAVGRGGAATLGVRLFLGAVVVIAVLGVGQGLMRYAQGNFAALFPSLPFPMHKNFFGTLVCFGALIFFARPSWLRMGKGVAVAGFLICVAAMGVSQSRQAIVALAVGLLLIAIKGRGERRRAWLGALIGIPALYFVATLVREQIVSGNQHNSFFQRLTWYGDSIDKWRESPVFGNGLRYWTQPQHPGAFQPPQVFFEVLATAGIVGLVGFLIMAAGFVVVLWRVPGLTGSIALALVVARLVQGQLDLYWVAPTTAIPFLLTGVFLGVLERQSVQVHPERARVAVGAERR</sequence>
<reference evidence="8" key="1">
    <citation type="submission" date="2017-08" db="EMBL/GenBank/DDBJ databases">
        <authorList>
            <person name="Varghese N."/>
            <person name="Submissions S."/>
        </authorList>
    </citation>
    <scope>NUCLEOTIDE SEQUENCE [LARGE SCALE GENOMIC DNA]</scope>
    <source>
        <strain evidence="8">USBA17B2</strain>
    </source>
</reference>
<protein>
    <submittedName>
        <fullName evidence="7">O-antigen ligase</fullName>
    </submittedName>
</protein>
<dbReference type="Proteomes" id="UP000219688">
    <property type="component" value="Unassembled WGS sequence"/>
</dbReference>
<name>A0A285VUU2_9MICO</name>
<feature type="domain" description="O-antigen ligase-related" evidence="6">
    <location>
        <begin position="234"/>
        <end position="361"/>
    </location>
</feature>
<comment type="subcellular location">
    <subcellularLocation>
        <location evidence="1">Membrane</location>
        <topology evidence="1">Multi-pass membrane protein</topology>
    </subcellularLocation>
</comment>
<evidence type="ECO:0000256" key="4">
    <source>
        <dbReference type="ARBA" id="ARBA00023136"/>
    </source>
</evidence>
<evidence type="ECO:0000256" key="1">
    <source>
        <dbReference type="ARBA" id="ARBA00004141"/>
    </source>
</evidence>
<dbReference type="InterPro" id="IPR007016">
    <property type="entry name" value="O-antigen_ligase-rel_domated"/>
</dbReference>
<keyword evidence="4 5" id="KW-0472">Membrane</keyword>
<evidence type="ECO:0000313" key="8">
    <source>
        <dbReference type="Proteomes" id="UP000219688"/>
    </source>
</evidence>
<feature type="transmembrane region" description="Helical" evidence="5">
    <location>
        <begin position="12"/>
        <end position="32"/>
    </location>
</feature>
<evidence type="ECO:0000259" key="6">
    <source>
        <dbReference type="Pfam" id="PF04932"/>
    </source>
</evidence>
<keyword evidence="8" id="KW-1185">Reference proteome</keyword>
<feature type="transmembrane region" description="Helical" evidence="5">
    <location>
        <begin position="272"/>
        <end position="290"/>
    </location>
</feature>
<feature type="transmembrane region" description="Helical" evidence="5">
    <location>
        <begin position="136"/>
        <end position="153"/>
    </location>
</feature>
<evidence type="ECO:0000256" key="5">
    <source>
        <dbReference type="SAM" id="Phobius"/>
    </source>
</evidence>
<feature type="transmembrane region" description="Helical" evidence="5">
    <location>
        <begin position="110"/>
        <end position="130"/>
    </location>
</feature>
<feature type="transmembrane region" description="Helical" evidence="5">
    <location>
        <begin position="44"/>
        <end position="68"/>
    </location>
</feature>
<feature type="transmembrane region" description="Helical" evidence="5">
    <location>
        <begin position="203"/>
        <end position="219"/>
    </location>
</feature>
<evidence type="ECO:0000256" key="3">
    <source>
        <dbReference type="ARBA" id="ARBA00022989"/>
    </source>
</evidence>
<dbReference type="PANTHER" id="PTHR37422:SF13">
    <property type="entry name" value="LIPOPOLYSACCHARIDE BIOSYNTHESIS PROTEIN PA4999-RELATED"/>
    <property type="match status" value="1"/>
</dbReference>
<accession>A0A285VUU2</accession>
<organism evidence="7 8">
    <name type="scientific">Ornithinimicrobium cerasi</name>
    <dbReference type="NCBI Taxonomy" id="2248773"/>
    <lineage>
        <taxon>Bacteria</taxon>
        <taxon>Bacillati</taxon>
        <taxon>Actinomycetota</taxon>
        <taxon>Actinomycetes</taxon>
        <taxon>Micrococcales</taxon>
        <taxon>Ornithinimicrobiaceae</taxon>
        <taxon>Ornithinimicrobium</taxon>
    </lineage>
</organism>
<dbReference type="AlphaFoldDB" id="A0A285VUU2"/>
<feature type="transmembrane region" description="Helical" evidence="5">
    <location>
        <begin position="80"/>
        <end position="98"/>
    </location>
</feature>
<dbReference type="Pfam" id="PF04932">
    <property type="entry name" value="Wzy_C"/>
    <property type="match status" value="1"/>
</dbReference>
<keyword evidence="3 5" id="KW-1133">Transmembrane helix</keyword>
<dbReference type="EMBL" id="OBQK01000017">
    <property type="protein sequence ID" value="SOC57802.1"/>
    <property type="molecule type" value="Genomic_DNA"/>
</dbReference>
<feature type="transmembrane region" description="Helical" evidence="5">
    <location>
        <begin position="165"/>
        <end position="183"/>
    </location>
</feature>
<dbReference type="GO" id="GO:0016874">
    <property type="term" value="F:ligase activity"/>
    <property type="evidence" value="ECO:0007669"/>
    <property type="project" value="UniProtKB-KW"/>
</dbReference>
<feature type="transmembrane region" description="Helical" evidence="5">
    <location>
        <begin position="397"/>
        <end position="418"/>
    </location>
</feature>
<feature type="transmembrane region" description="Helical" evidence="5">
    <location>
        <begin position="370"/>
        <end position="391"/>
    </location>
</feature>
<feature type="transmembrane region" description="Helical" evidence="5">
    <location>
        <begin position="226"/>
        <end position="244"/>
    </location>
</feature>